<proteinExistence type="predicted"/>
<accession>A0ABM9BQ11</accession>
<feature type="domain" description="Peptidase S9 prolyl oligopeptidase catalytic" evidence="1">
    <location>
        <begin position="81"/>
        <end position="244"/>
    </location>
</feature>
<dbReference type="InterPro" id="IPR029058">
    <property type="entry name" value="AB_hydrolase_fold"/>
</dbReference>
<gene>
    <name evidence="2" type="ORF">PAECIP111891_00182</name>
</gene>
<dbReference type="Gene3D" id="3.40.50.1820">
    <property type="entry name" value="alpha/beta hydrolase"/>
    <property type="match status" value="1"/>
</dbReference>
<organism evidence="2 3">
    <name type="scientific">Paenibacillus allorhizoplanae</name>
    <dbReference type="NCBI Taxonomy" id="2905648"/>
    <lineage>
        <taxon>Bacteria</taxon>
        <taxon>Bacillati</taxon>
        <taxon>Bacillota</taxon>
        <taxon>Bacilli</taxon>
        <taxon>Bacillales</taxon>
        <taxon>Paenibacillaceae</taxon>
        <taxon>Paenibacillus</taxon>
    </lineage>
</organism>
<evidence type="ECO:0000313" key="2">
    <source>
        <dbReference type="EMBL" id="CAH1192042.1"/>
    </source>
</evidence>
<dbReference type="Pfam" id="PF00326">
    <property type="entry name" value="Peptidase_S9"/>
    <property type="match status" value="1"/>
</dbReference>
<dbReference type="SUPFAM" id="SSF53474">
    <property type="entry name" value="alpha/beta-Hydrolases"/>
    <property type="match status" value="1"/>
</dbReference>
<evidence type="ECO:0000313" key="3">
    <source>
        <dbReference type="Proteomes" id="UP000838821"/>
    </source>
</evidence>
<dbReference type="Proteomes" id="UP000838821">
    <property type="component" value="Unassembled WGS sequence"/>
</dbReference>
<dbReference type="InterPro" id="IPR001375">
    <property type="entry name" value="Peptidase_S9_cat"/>
</dbReference>
<sequence length="350" mass="39911">MFAQYEDSERLDKMEGLTEAYSPYQDFRLYPSSVTPGIRLGMNVIKPENPGLLLIQLHGWHMSMPKPQRRDTPNESSYLIVQVDMRGRAFSQGNADCNGFELIDIYDAVQFVRQVYKDWLLAEEPTYLEGGSGGGGNVLATVAKFPDLFAAASALYGMSDYAVWYEQDQIGEFRDEMDVWIGCTPQEDMERYQARSGLHLAMNVHTPIYITHGDGDIRVPVTHSRNYIEKMQQLNKEQLVRYDELAGVGDQGHLAHIRPEQSLRVKVESERNRSDHPRPIQLPLQGKLLVGGYVYTKYFKLHLDSVNHLAELVYDVEERSVRLTASAEYTYYLEWADGTVVSGCCEIHAR</sequence>
<dbReference type="RefSeq" id="WP_236284034.1">
    <property type="nucleotide sequence ID" value="NZ_CAKMMW010000001.1"/>
</dbReference>
<reference evidence="2" key="1">
    <citation type="submission" date="2022-01" db="EMBL/GenBank/DDBJ databases">
        <authorList>
            <person name="Criscuolo A."/>
        </authorList>
    </citation>
    <scope>NUCLEOTIDE SEQUENCE</scope>
    <source>
        <strain evidence="2">CIP111891</strain>
    </source>
</reference>
<evidence type="ECO:0000259" key="1">
    <source>
        <dbReference type="Pfam" id="PF00326"/>
    </source>
</evidence>
<comment type="caution">
    <text evidence="2">The sequence shown here is derived from an EMBL/GenBank/DDBJ whole genome shotgun (WGS) entry which is preliminary data.</text>
</comment>
<protein>
    <recommendedName>
        <fullName evidence="1">Peptidase S9 prolyl oligopeptidase catalytic domain-containing protein</fullName>
    </recommendedName>
</protein>
<name>A0ABM9BQ11_9BACL</name>
<keyword evidence="3" id="KW-1185">Reference proteome</keyword>
<dbReference type="EMBL" id="CAKMMW010000001">
    <property type="protein sequence ID" value="CAH1192042.1"/>
    <property type="molecule type" value="Genomic_DNA"/>
</dbReference>